<sequence>MFEHKKCKHTWAVISEPCGPGMGFVTCDIFYAANGRTIDEKPRPGICRTMTRPCPRCEGRNLASNPPGSGGGGGVAALTRYQYDVNTVRMVEKRGWGLKWGTGPAMEDWGLEMRFGSGNWCVIM</sequence>
<keyword evidence="2" id="KW-1185">Reference proteome</keyword>
<evidence type="ECO:0000313" key="1">
    <source>
        <dbReference type="EMBL" id="KAF4123481.1"/>
    </source>
</evidence>
<dbReference type="Proteomes" id="UP000749293">
    <property type="component" value="Unassembled WGS sequence"/>
</dbReference>
<organism evidence="1 2">
    <name type="scientific">Geosmithia morbida</name>
    <dbReference type="NCBI Taxonomy" id="1094350"/>
    <lineage>
        <taxon>Eukaryota</taxon>
        <taxon>Fungi</taxon>
        <taxon>Dikarya</taxon>
        <taxon>Ascomycota</taxon>
        <taxon>Pezizomycotina</taxon>
        <taxon>Sordariomycetes</taxon>
        <taxon>Hypocreomycetidae</taxon>
        <taxon>Hypocreales</taxon>
        <taxon>Bionectriaceae</taxon>
        <taxon>Geosmithia</taxon>
    </lineage>
</organism>
<dbReference type="RefSeq" id="XP_035322133.1">
    <property type="nucleotide sequence ID" value="XM_035468152.1"/>
</dbReference>
<name>A0A9P5D4F4_9HYPO</name>
<accession>A0A9P5D4F4</accession>
<proteinExistence type="predicted"/>
<protein>
    <submittedName>
        <fullName evidence="1">Uncharacterized protein</fullName>
    </submittedName>
</protein>
<gene>
    <name evidence="1" type="ORF">GMORB2_6182</name>
</gene>
<dbReference type="EMBL" id="JAANYQ010000006">
    <property type="protein sequence ID" value="KAF4123481.1"/>
    <property type="molecule type" value="Genomic_DNA"/>
</dbReference>
<dbReference type="OrthoDB" id="406152at2759"/>
<evidence type="ECO:0000313" key="2">
    <source>
        <dbReference type="Proteomes" id="UP000749293"/>
    </source>
</evidence>
<dbReference type="GeneID" id="55972407"/>
<dbReference type="AlphaFoldDB" id="A0A9P5D4F4"/>
<reference evidence="1" key="1">
    <citation type="submission" date="2020-03" db="EMBL/GenBank/DDBJ databases">
        <title>Site-based positive gene gene selection in Geosmithia morbida across the United States reveals a broad range of putative effectors and factors for local host and environmental adapation.</title>
        <authorList>
            <person name="Onufrak A."/>
            <person name="Murdoch R.W."/>
            <person name="Gazis R."/>
            <person name="Huff M."/>
            <person name="Staton M."/>
            <person name="Klingeman W."/>
            <person name="Hadziabdic D."/>
        </authorList>
    </citation>
    <scope>NUCLEOTIDE SEQUENCE</scope>
    <source>
        <strain evidence="1">1262</strain>
    </source>
</reference>
<comment type="caution">
    <text evidence="1">The sequence shown here is derived from an EMBL/GenBank/DDBJ whole genome shotgun (WGS) entry which is preliminary data.</text>
</comment>